<dbReference type="PROSITE" id="PS00108">
    <property type="entry name" value="PROTEIN_KINASE_ST"/>
    <property type="match status" value="1"/>
</dbReference>
<feature type="domain" description="Protein kinase" evidence="3">
    <location>
        <begin position="1"/>
        <end position="108"/>
    </location>
</feature>
<dbReference type="InterPro" id="IPR000719">
    <property type="entry name" value="Prot_kinase_dom"/>
</dbReference>
<dbReference type="EMBL" id="CAUYUJ010014253">
    <property type="protein sequence ID" value="CAK0838869.1"/>
    <property type="molecule type" value="Genomic_DNA"/>
</dbReference>
<dbReference type="SUPFAM" id="SSF56112">
    <property type="entry name" value="Protein kinase-like (PK-like)"/>
    <property type="match status" value="1"/>
</dbReference>
<keyword evidence="5" id="KW-1185">Reference proteome</keyword>
<sequence>EDGDWFFLVLELVAGGDLFGVLAARAPPPPPGMMAPPPPAPLLEREASFVFRQLSEGLGFLHRQGVIHRDLKLENVLVASERTVPTDRCRVGLAPGTAMSRRGYQSAR</sequence>
<evidence type="ECO:0000313" key="5">
    <source>
        <dbReference type="Proteomes" id="UP001189429"/>
    </source>
</evidence>
<dbReference type="PANTHER" id="PTHR24346:SF30">
    <property type="entry name" value="MATERNAL EMBRYONIC LEUCINE ZIPPER KINASE"/>
    <property type="match status" value="1"/>
</dbReference>
<protein>
    <recommendedName>
        <fullName evidence="3">Protein kinase domain-containing protein</fullName>
    </recommendedName>
</protein>
<evidence type="ECO:0000259" key="3">
    <source>
        <dbReference type="PROSITE" id="PS50011"/>
    </source>
</evidence>
<proteinExistence type="predicted"/>
<keyword evidence="2" id="KW-0067">ATP-binding</keyword>
<organism evidence="4 5">
    <name type="scientific">Prorocentrum cordatum</name>
    <dbReference type="NCBI Taxonomy" id="2364126"/>
    <lineage>
        <taxon>Eukaryota</taxon>
        <taxon>Sar</taxon>
        <taxon>Alveolata</taxon>
        <taxon>Dinophyceae</taxon>
        <taxon>Prorocentrales</taxon>
        <taxon>Prorocentraceae</taxon>
        <taxon>Prorocentrum</taxon>
    </lineage>
</organism>
<feature type="non-terminal residue" evidence="4">
    <location>
        <position position="1"/>
    </location>
</feature>
<evidence type="ECO:0000313" key="4">
    <source>
        <dbReference type="EMBL" id="CAK0838869.1"/>
    </source>
</evidence>
<dbReference type="Pfam" id="PF00069">
    <property type="entry name" value="Pkinase"/>
    <property type="match status" value="1"/>
</dbReference>
<evidence type="ECO:0000256" key="2">
    <source>
        <dbReference type="ARBA" id="ARBA00022840"/>
    </source>
</evidence>
<dbReference type="Gene3D" id="1.10.510.10">
    <property type="entry name" value="Transferase(Phosphotransferase) domain 1"/>
    <property type="match status" value="1"/>
</dbReference>
<accession>A0ABN9T1N0</accession>
<dbReference type="InterPro" id="IPR008271">
    <property type="entry name" value="Ser/Thr_kinase_AS"/>
</dbReference>
<keyword evidence="1" id="KW-0547">Nucleotide-binding</keyword>
<evidence type="ECO:0000256" key="1">
    <source>
        <dbReference type="ARBA" id="ARBA00022741"/>
    </source>
</evidence>
<reference evidence="4" key="1">
    <citation type="submission" date="2023-10" db="EMBL/GenBank/DDBJ databases">
        <authorList>
            <person name="Chen Y."/>
            <person name="Shah S."/>
            <person name="Dougan E. K."/>
            <person name="Thang M."/>
            <person name="Chan C."/>
        </authorList>
    </citation>
    <scope>NUCLEOTIDE SEQUENCE [LARGE SCALE GENOMIC DNA]</scope>
</reference>
<dbReference type="PROSITE" id="PS50011">
    <property type="entry name" value="PROTEIN_KINASE_DOM"/>
    <property type="match status" value="1"/>
</dbReference>
<gene>
    <name evidence="4" type="ORF">PCOR1329_LOCUS34715</name>
</gene>
<dbReference type="PANTHER" id="PTHR24346">
    <property type="entry name" value="MAP/MICROTUBULE AFFINITY-REGULATING KINASE"/>
    <property type="match status" value="1"/>
</dbReference>
<name>A0ABN9T1N0_9DINO</name>
<comment type="caution">
    <text evidence="4">The sequence shown here is derived from an EMBL/GenBank/DDBJ whole genome shotgun (WGS) entry which is preliminary data.</text>
</comment>
<dbReference type="Proteomes" id="UP001189429">
    <property type="component" value="Unassembled WGS sequence"/>
</dbReference>
<dbReference type="InterPro" id="IPR011009">
    <property type="entry name" value="Kinase-like_dom_sf"/>
</dbReference>